<dbReference type="NCBIfam" id="TIGR00197">
    <property type="entry name" value="yjeF_nterm"/>
    <property type="match status" value="1"/>
</dbReference>
<feature type="domain" description="YjeF C-terminal" evidence="20">
    <location>
        <begin position="235"/>
        <end position="501"/>
    </location>
</feature>
<feature type="binding site" evidence="17">
    <location>
        <position position="270"/>
    </location>
    <ligand>
        <name>(6S)-NADPHX</name>
        <dbReference type="ChEBI" id="CHEBI:64076"/>
    </ligand>
</feature>
<comment type="subunit">
    <text evidence="17">Homotetramer.</text>
</comment>
<keyword evidence="23" id="KW-1185">Reference proteome</keyword>
<gene>
    <name evidence="17" type="primary">nnrD</name>
    <name evidence="18" type="synonym">nnrE</name>
    <name evidence="22" type="ORF">EV695_1061</name>
</gene>
<evidence type="ECO:0000256" key="12">
    <source>
        <dbReference type="ARBA" id="ARBA00023239"/>
    </source>
</evidence>
<dbReference type="GO" id="GO:0052856">
    <property type="term" value="F:NAD(P)HX epimerase activity"/>
    <property type="evidence" value="ECO:0007669"/>
    <property type="project" value="UniProtKB-UniRule"/>
</dbReference>
<evidence type="ECO:0000256" key="3">
    <source>
        <dbReference type="ARBA" id="ARBA00006001"/>
    </source>
</evidence>
<dbReference type="InterPro" id="IPR004443">
    <property type="entry name" value="YjeF_N_dom"/>
</dbReference>
<feature type="binding site" evidence="18">
    <location>
        <position position="169"/>
    </location>
    <ligand>
        <name>K(+)</name>
        <dbReference type="ChEBI" id="CHEBI:29103"/>
    </ligand>
</feature>
<dbReference type="GO" id="GO:0052855">
    <property type="term" value="F:ADP-dependent NAD(P)H-hydrate dehydratase activity"/>
    <property type="evidence" value="ECO:0007669"/>
    <property type="project" value="UniProtKB-UniRule"/>
</dbReference>
<organism evidence="22 23">
    <name type="scientific">Cocleimonas flava</name>
    <dbReference type="NCBI Taxonomy" id="634765"/>
    <lineage>
        <taxon>Bacteria</taxon>
        <taxon>Pseudomonadati</taxon>
        <taxon>Pseudomonadota</taxon>
        <taxon>Gammaproteobacteria</taxon>
        <taxon>Thiotrichales</taxon>
        <taxon>Thiotrichaceae</taxon>
        <taxon>Cocleimonas</taxon>
    </lineage>
</organism>
<keyword evidence="10 17" id="KW-0520">NAD</keyword>
<evidence type="ECO:0000256" key="8">
    <source>
        <dbReference type="ARBA" id="ARBA00022857"/>
    </source>
</evidence>
<dbReference type="EC" id="5.1.99.6" evidence="19"/>
<comment type="catalytic activity">
    <reaction evidence="15 17 19">
        <text>(6S)-NADHX + ADP = AMP + phosphate + NADH + H(+)</text>
        <dbReference type="Rhea" id="RHEA:32223"/>
        <dbReference type="ChEBI" id="CHEBI:15378"/>
        <dbReference type="ChEBI" id="CHEBI:43474"/>
        <dbReference type="ChEBI" id="CHEBI:57945"/>
        <dbReference type="ChEBI" id="CHEBI:64074"/>
        <dbReference type="ChEBI" id="CHEBI:456215"/>
        <dbReference type="ChEBI" id="CHEBI:456216"/>
        <dbReference type="EC" id="4.2.1.136"/>
    </reaction>
</comment>
<accession>A0A4R1F909</accession>
<comment type="catalytic activity">
    <reaction evidence="16 17 19">
        <text>(6S)-NADPHX + ADP = AMP + phosphate + NADPH + H(+)</text>
        <dbReference type="Rhea" id="RHEA:32235"/>
        <dbReference type="ChEBI" id="CHEBI:15378"/>
        <dbReference type="ChEBI" id="CHEBI:43474"/>
        <dbReference type="ChEBI" id="CHEBI:57783"/>
        <dbReference type="ChEBI" id="CHEBI:64076"/>
        <dbReference type="ChEBI" id="CHEBI:456215"/>
        <dbReference type="ChEBI" id="CHEBI:456216"/>
        <dbReference type="EC" id="4.2.1.136"/>
    </reaction>
</comment>
<evidence type="ECO:0000256" key="18">
    <source>
        <dbReference type="HAMAP-Rule" id="MF_01966"/>
    </source>
</evidence>
<dbReference type="Pfam" id="PF03853">
    <property type="entry name" value="YjeF_N"/>
    <property type="match status" value="1"/>
</dbReference>
<dbReference type="GO" id="GO:0046496">
    <property type="term" value="P:nicotinamide nucleotide metabolic process"/>
    <property type="evidence" value="ECO:0007669"/>
    <property type="project" value="UniProtKB-UniRule"/>
</dbReference>
<evidence type="ECO:0000256" key="2">
    <source>
        <dbReference type="ARBA" id="ARBA00000909"/>
    </source>
</evidence>
<keyword evidence="5 18" id="KW-0479">Metal-binding</keyword>
<comment type="function">
    <text evidence="18">Catalyzes the epimerization of the S- and R-forms of NAD(P)HX, a damaged form of NAD(P)H that is a result of enzymatic or heat-dependent hydration. This is a prerequisite for the S-specific NAD(P)H-hydrate dehydratase to allow the repair of both epimers of NAD(P)HX.</text>
</comment>
<evidence type="ECO:0000256" key="11">
    <source>
        <dbReference type="ARBA" id="ARBA00023235"/>
    </source>
</evidence>
<dbReference type="InterPro" id="IPR017953">
    <property type="entry name" value="Carbohydrate_kinase_pred_CS"/>
</dbReference>
<evidence type="ECO:0000256" key="19">
    <source>
        <dbReference type="PIRNR" id="PIRNR017184"/>
    </source>
</evidence>
<evidence type="ECO:0000259" key="20">
    <source>
        <dbReference type="PROSITE" id="PS51383"/>
    </source>
</evidence>
<feature type="binding site" evidence="17">
    <location>
        <position position="331"/>
    </location>
    <ligand>
        <name>(6S)-NADPHX</name>
        <dbReference type="ChEBI" id="CHEBI:64076"/>
    </ligand>
</feature>
<feature type="binding site" evidence="18">
    <location>
        <position position="71"/>
    </location>
    <ligand>
        <name>K(+)</name>
        <dbReference type="ChEBI" id="CHEBI:29103"/>
    </ligand>
</feature>
<dbReference type="PROSITE" id="PS01050">
    <property type="entry name" value="YJEF_C_2"/>
    <property type="match status" value="1"/>
</dbReference>
<name>A0A4R1F909_9GAMM</name>
<keyword evidence="11 18" id="KW-0413">Isomerase</keyword>
<comment type="caution">
    <text evidence="18">Lacks conserved residue(s) required for the propagation of feature annotation.</text>
</comment>
<dbReference type="RefSeq" id="WP_131904845.1">
    <property type="nucleotide sequence ID" value="NZ_BAAAFU010000008.1"/>
</dbReference>
<dbReference type="Gene3D" id="3.40.1190.20">
    <property type="match status" value="1"/>
</dbReference>
<comment type="function">
    <text evidence="17">Catalyzes the dehydration of the S-form of NAD(P)HX at the expense of ADP, which is converted to AMP. Together with NAD(P)HX epimerase, which catalyzes the epimerization of the S- and R-forms, the enzyme allows the repair of both epimers of NAD(P)HX, a damaged form of NAD(P)H that is a result of enzymatic or heat-dependent hydration.</text>
</comment>
<dbReference type="GO" id="GO:0046872">
    <property type="term" value="F:metal ion binding"/>
    <property type="evidence" value="ECO:0007669"/>
    <property type="project" value="UniProtKB-UniRule"/>
</dbReference>
<feature type="binding site" evidence="17">
    <location>
        <begin position="414"/>
        <end position="418"/>
    </location>
    <ligand>
        <name>AMP</name>
        <dbReference type="ChEBI" id="CHEBI:456215"/>
    </ligand>
</feature>
<dbReference type="FunFam" id="3.40.50.10260:FF:000003">
    <property type="entry name" value="Multifunctional fusion protein"/>
    <property type="match status" value="1"/>
</dbReference>
<evidence type="ECO:0000256" key="1">
    <source>
        <dbReference type="ARBA" id="ARBA00000013"/>
    </source>
</evidence>
<keyword evidence="13" id="KW-0511">Multifunctional enzyme</keyword>
<evidence type="ECO:0000256" key="15">
    <source>
        <dbReference type="ARBA" id="ARBA00048238"/>
    </source>
</evidence>
<evidence type="ECO:0000256" key="10">
    <source>
        <dbReference type="ARBA" id="ARBA00023027"/>
    </source>
</evidence>
<dbReference type="SUPFAM" id="SSF64153">
    <property type="entry name" value="YjeF N-terminal domain-like"/>
    <property type="match status" value="1"/>
</dbReference>
<dbReference type="InterPro" id="IPR030677">
    <property type="entry name" value="Nnr"/>
</dbReference>
<dbReference type="OrthoDB" id="9806925at2"/>
<dbReference type="Proteomes" id="UP000294887">
    <property type="component" value="Unassembled WGS sequence"/>
</dbReference>
<dbReference type="PROSITE" id="PS51385">
    <property type="entry name" value="YJEF_N"/>
    <property type="match status" value="1"/>
</dbReference>
<evidence type="ECO:0000256" key="5">
    <source>
        <dbReference type="ARBA" id="ARBA00022723"/>
    </source>
</evidence>
<evidence type="ECO:0000256" key="16">
    <source>
        <dbReference type="ARBA" id="ARBA00049209"/>
    </source>
</evidence>
<evidence type="ECO:0000313" key="22">
    <source>
        <dbReference type="EMBL" id="TCJ89199.1"/>
    </source>
</evidence>
<dbReference type="HAMAP" id="MF_01966">
    <property type="entry name" value="NADHX_epimerase"/>
    <property type="match status" value="1"/>
</dbReference>
<evidence type="ECO:0000313" key="23">
    <source>
        <dbReference type="Proteomes" id="UP000294887"/>
    </source>
</evidence>
<dbReference type="GO" id="GO:0110051">
    <property type="term" value="P:metabolite repair"/>
    <property type="evidence" value="ECO:0007669"/>
    <property type="project" value="TreeGrafter"/>
</dbReference>
<sequence>MSKPRNLSTLSTVSTLYRTDQTRELDRIAIQDFGIPGFTLMQRAAQATFDAILNSYPDCKSVCVLCGAGNNGGDGYVIATLAIKAGLKTTLIQLGDVNAIQGDALLAKDVFIKAGGISAEFEETLLNADVIVDAILGTGLTRNVKDDWIGFFDAVNQSSAKKVAVDIPSGLSSDTGQILGACIKADLTVTYIGLKRGLFTGQARDQVGQLIFDNLGVPTSVYEQLSTKSNTHLIPENIITNTITPRPRCSHKGNFGSVLLIGGGEGMPGAIRLAAEACLRSGAGLVHVATHPSHAHYINATRPEMMVKGVEEPQELDELITKATTIVLGPGLGKSPWARQLFSHAINASQPIIMDADALNLLSEQPIKKDNWILTPHPKEASRLLQTTTKEIESDRFSSSKKMHCKYGGAIILKGAGTLISNGRETFVCTHGNPGMASGGMGDVLSGIIGALVAQGLDIFDAATVGVELHAHAADLAAENGEIGMLASDLFPHLRALLNNKLSAIH</sequence>
<comment type="similarity">
    <text evidence="18">Belongs to the NnrE/AIBP family.</text>
</comment>
<dbReference type="Gene3D" id="3.40.50.10260">
    <property type="entry name" value="YjeF N-terminal domain"/>
    <property type="match status" value="1"/>
</dbReference>
<dbReference type="Pfam" id="PF01256">
    <property type="entry name" value="Carb_kinase"/>
    <property type="match status" value="1"/>
</dbReference>
<feature type="binding site" evidence="18">
    <location>
        <position position="133"/>
    </location>
    <ligand>
        <name>K(+)</name>
        <dbReference type="ChEBI" id="CHEBI:29103"/>
    </ligand>
</feature>
<keyword evidence="8 17" id="KW-0521">NADP</keyword>
<dbReference type="EMBL" id="SMFQ01000002">
    <property type="protein sequence ID" value="TCJ89199.1"/>
    <property type="molecule type" value="Genomic_DNA"/>
</dbReference>
<comment type="cofactor">
    <cofactor evidence="18 19">
        <name>K(+)</name>
        <dbReference type="ChEBI" id="CHEBI:29103"/>
    </cofactor>
    <text evidence="18 19">Binds 1 potassium ion per subunit.</text>
</comment>
<evidence type="ECO:0000256" key="4">
    <source>
        <dbReference type="ARBA" id="ARBA00009524"/>
    </source>
</evidence>
<comment type="similarity">
    <text evidence="4 19">In the C-terminal section; belongs to the NnrD/CARKD family.</text>
</comment>
<feature type="binding site" evidence="18">
    <location>
        <position position="166"/>
    </location>
    <ligand>
        <name>(6S)-NADPHX</name>
        <dbReference type="ChEBI" id="CHEBI:64076"/>
    </ligand>
</feature>
<feature type="binding site" evidence="17">
    <location>
        <position position="442"/>
    </location>
    <ligand>
        <name>AMP</name>
        <dbReference type="ChEBI" id="CHEBI:456215"/>
    </ligand>
</feature>
<dbReference type="HAMAP" id="MF_01965">
    <property type="entry name" value="NADHX_dehydratase"/>
    <property type="match status" value="1"/>
</dbReference>
<proteinExistence type="inferred from homology"/>
<comment type="function">
    <text evidence="14 19">Bifunctional enzyme that catalyzes the epimerization of the S- and R-forms of NAD(P)HX and the dehydration of the S-form of NAD(P)HX at the expense of ADP, which is converted to AMP. This allows the repair of both epimers of NAD(P)HX, a damaged form of NAD(P)H that is a result of enzymatic or heat-dependent hydration.</text>
</comment>
<dbReference type="PANTHER" id="PTHR12592:SF0">
    <property type="entry name" value="ATP-DEPENDENT (S)-NAD(P)H-HYDRATE DEHYDRATASE"/>
    <property type="match status" value="1"/>
</dbReference>
<comment type="caution">
    <text evidence="22">The sequence shown here is derived from an EMBL/GenBank/DDBJ whole genome shotgun (WGS) entry which is preliminary data.</text>
</comment>
<dbReference type="InterPro" id="IPR000631">
    <property type="entry name" value="CARKD"/>
</dbReference>
<evidence type="ECO:0000259" key="21">
    <source>
        <dbReference type="PROSITE" id="PS51385"/>
    </source>
</evidence>
<dbReference type="AlphaFoldDB" id="A0A4R1F909"/>
<keyword evidence="6 17" id="KW-0547">Nucleotide-binding</keyword>
<reference evidence="22 23" key="1">
    <citation type="submission" date="2019-03" db="EMBL/GenBank/DDBJ databases">
        <title>Genomic Encyclopedia of Type Strains, Phase IV (KMG-IV): sequencing the most valuable type-strain genomes for metagenomic binning, comparative biology and taxonomic classification.</title>
        <authorList>
            <person name="Goeker M."/>
        </authorList>
    </citation>
    <scope>NUCLEOTIDE SEQUENCE [LARGE SCALE GENOMIC DNA]</scope>
    <source>
        <strain evidence="22 23">DSM 24830</strain>
    </source>
</reference>
<evidence type="ECO:0000256" key="7">
    <source>
        <dbReference type="ARBA" id="ARBA00022840"/>
    </source>
</evidence>
<dbReference type="EC" id="4.2.1.136" evidence="19"/>
<dbReference type="InterPro" id="IPR036652">
    <property type="entry name" value="YjeF_N_dom_sf"/>
</dbReference>
<dbReference type="PANTHER" id="PTHR12592">
    <property type="entry name" value="ATP-DEPENDENT (S)-NAD(P)H-HYDRATE DEHYDRATASE FAMILY MEMBER"/>
    <property type="match status" value="1"/>
</dbReference>
<comment type="similarity">
    <text evidence="17">Belongs to the NnrD/CARKD family.</text>
</comment>
<feature type="binding site" evidence="17">
    <location>
        <position position="443"/>
    </location>
    <ligand>
        <name>(6S)-NADPHX</name>
        <dbReference type="ChEBI" id="CHEBI:64076"/>
    </ligand>
</feature>
<comment type="cofactor">
    <cofactor evidence="17">
        <name>Mg(2+)</name>
        <dbReference type="ChEBI" id="CHEBI:18420"/>
    </cofactor>
</comment>
<keyword evidence="12 17" id="KW-0456">Lyase</keyword>
<evidence type="ECO:0000256" key="17">
    <source>
        <dbReference type="HAMAP-Rule" id="MF_01965"/>
    </source>
</evidence>
<keyword evidence="9 18" id="KW-0630">Potassium</keyword>
<feature type="binding site" evidence="18">
    <location>
        <begin position="137"/>
        <end position="143"/>
    </location>
    <ligand>
        <name>(6S)-NADPHX</name>
        <dbReference type="ChEBI" id="CHEBI:64076"/>
    </ligand>
</feature>
<dbReference type="GO" id="GO:0005524">
    <property type="term" value="F:ATP binding"/>
    <property type="evidence" value="ECO:0007669"/>
    <property type="project" value="UniProtKB-UniRule"/>
</dbReference>
<keyword evidence="7 17" id="KW-0067">ATP-binding</keyword>
<dbReference type="SUPFAM" id="SSF53613">
    <property type="entry name" value="Ribokinase-like"/>
    <property type="match status" value="1"/>
</dbReference>
<dbReference type="PIRSF" id="PIRSF017184">
    <property type="entry name" value="Nnr"/>
    <property type="match status" value="1"/>
</dbReference>
<dbReference type="NCBIfam" id="TIGR00196">
    <property type="entry name" value="yjeF_cterm"/>
    <property type="match status" value="1"/>
</dbReference>
<comment type="similarity">
    <text evidence="3 19">In the N-terminal section; belongs to the NnrE/AIBP family.</text>
</comment>
<evidence type="ECO:0000256" key="14">
    <source>
        <dbReference type="ARBA" id="ARBA00025153"/>
    </source>
</evidence>
<dbReference type="InterPro" id="IPR029056">
    <property type="entry name" value="Ribokinase-like"/>
</dbReference>
<dbReference type="CDD" id="cd01171">
    <property type="entry name" value="YXKO-related"/>
    <property type="match status" value="1"/>
</dbReference>
<evidence type="ECO:0000256" key="9">
    <source>
        <dbReference type="ARBA" id="ARBA00022958"/>
    </source>
</evidence>
<feature type="binding site" evidence="18">
    <location>
        <begin position="70"/>
        <end position="74"/>
    </location>
    <ligand>
        <name>(6S)-NADPHX</name>
        <dbReference type="ChEBI" id="CHEBI:64076"/>
    </ligand>
</feature>
<comment type="catalytic activity">
    <reaction evidence="1 18 19">
        <text>(6R)-NADHX = (6S)-NADHX</text>
        <dbReference type="Rhea" id="RHEA:32215"/>
        <dbReference type="ChEBI" id="CHEBI:64074"/>
        <dbReference type="ChEBI" id="CHEBI:64075"/>
        <dbReference type="EC" id="5.1.99.6"/>
    </reaction>
</comment>
<comment type="catalytic activity">
    <reaction evidence="2 18 19">
        <text>(6R)-NADPHX = (6S)-NADPHX</text>
        <dbReference type="Rhea" id="RHEA:32227"/>
        <dbReference type="ChEBI" id="CHEBI:64076"/>
        <dbReference type="ChEBI" id="CHEBI:64077"/>
        <dbReference type="EC" id="5.1.99.6"/>
    </reaction>
</comment>
<evidence type="ECO:0000256" key="6">
    <source>
        <dbReference type="ARBA" id="ARBA00022741"/>
    </source>
</evidence>
<dbReference type="PROSITE" id="PS51383">
    <property type="entry name" value="YJEF_C_3"/>
    <property type="match status" value="1"/>
</dbReference>
<evidence type="ECO:0000256" key="13">
    <source>
        <dbReference type="ARBA" id="ARBA00023268"/>
    </source>
</evidence>
<feature type="domain" description="YjeF N-terminal" evidence="21">
    <location>
        <begin position="22"/>
        <end position="223"/>
    </location>
</feature>
<feature type="binding site" evidence="17">
    <location>
        <position position="377"/>
    </location>
    <ligand>
        <name>(6S)-NADPHX</name>
        <dbReference type="ChEBI" id="CHEBI:64076"/>
    </ligand>
</feature>
<protein>
    <recommendedName>
        <fullName evidence="19">Bifunctional NAD(P)H-hydrate repair enzyme</fullName>
    </recommendedName>
    <alternativeName>
        <fullName evidence="19">Nicotinamide nucleotide repair protein</fullName>
    </alternativeName>
    <domain>
        <recommendedName>
            <fullName evidence="19">ADP-dependent (S)-NAD(P)H-hydrate dehydratase</fullName>
            <ecNumber evidence="19">4.2.1.136</ecNumber>
        </recommendedName>
        <alternativeName>
            <fullName evidence="19">ADP-dependent NAD(P)HX dehydratase</fullName>
        </alternativeName>
    </domain>
    <domain>
        <recommendedName>
            <fullName evidence="19">NAD(P)H-hydrate epimerase</fullName>
            <ecNumber evidence="19">5.1.99.6</ecNumber>
        </recommendedName>
    </domain>
</protein>